<dbReference type="SUPFAM" id="SSF52540">
    <property type="entry name" value="P-loop containing nucleoside triphosphate hydrolases"/>
    <property type="match status" value="1"/>
</dbReference>
<evidence type="ECO:0000313" key="4">
    <source>
        <dbReference type="Proteomes" id="UP001527925"/>
    </source>
</evidence>
<dbReference type="Proteomes" id="UP001527925">
    <property type="component" value="Unassembled WGS sequence"/>
</dbReference>
<dbReference type="PANTHER" id="PTHR47978">
    <property type="match status" value="1"/>
</dbReference>
<dbReference type="NCBIfam" id="TIGR00231">
    <property type="entry name" value="small_GTP"/>
    <property type="match status" value="1"/>
</dbReference>
<dbReference type="InterPro" id="IPR027417">
    <property type="entry name" value="P-loop_NTPase"/>
</dbReference>
<keyword evidence="4" id="KW-1185">Reference proteome</keyword>
<dbReference type="InterPro" id="IPR001806">
    <property type="entry name" value="Small_GTPase"/>
</dbReference>
<dbReference type="EMBL" id="JADGIZ020000003">
    <property type="protein sequence ID" value="KAL2919508.1"/>
    <property type="molecule type" value="Genomic_DNA"/>
</dbReference>
<evidence type="ECO:0000256" key="2">
    <source>
        <dbReference type="SAM" id="MobiDB-lite"/>
    </source>
</evidence>
<reference evidence="3 4" key="1">
    <citation type="submission" date="2023-09" db="EMBL/GenBank/DDBJ databases">
        <title>Pangenome analysis of Batrachochytrium dendrobatidis and related Chytrids.</title>
        <authorList>
            <person name="Yacoub M.N."/>
            <person name="Stajich J.E."/>
            <person name="James T.Y."/>
        </authorList>
    </citation>
    <scope>NUCLEOTIDE SEQUENCE [LARGE SCALE GENOMIC DNA]</scope>
    <source>
        <strain evidence="3 4">JEL0888</strain>
    </source>
</reference>
<evidence type="ECO:0000256" key="1">
    <source>
        <dbReference type="ARBA" id="ARBA00022741"/>
    </source>
</evidence>
<dbReference type="SMART" id="SM00176">
    <property type="entry name" value="RAN"/>
    <property type="match status" value="1"/>
</dbReference>
<feature type="region of interest" description="Disordered" evidence="2">
    <location>
        <begin position="229"/>
        <end position="256"/>
    </location>
</feature>
<name>A0ABR4NJ00_9FUNG</name>
<evidence type="ECO:0000313" key="3">
    <source>
        <dbReference type="EMBL" id="KAL2919508.1"/>
    </source>
</evidence>
<gene>
    <name evidence="3" type="ORF">HK105_201155</name>
</gene>
<dbReference type="SMART" id="SM00175">
    <property type="entry name" value="RAB"/>
    <property type="match status" value="1"/>
</dbReference>
<dbReference type="PRINTS" id="PR00449">
    <property type="entry name" value="RASTRNSFRMNG"/>
</dbReference>
<organism evidence="3 4">
    <name type="scientific">Polyrhizophydium stewartii</name>
    <dbReference type="NCBI Taxonomy" id="2732419"/>
    <lineage>
        <taxon>Eukaryota</taxon>
        <taxon>Fungi</taxon>
        <taxon>Fungi incertae sedis</taxon>
        <taxon>Chytridiomycota</taxon>
        <taxon>Chytridiomycota incertae sedis</taxon>
        <taxon>Chytridiomycetes</taxon>
        <taxon>Rhizophydiales</taxon>
        <taxon>Rhizophydiales incertae sedis</taxon>
        <taxon>Polyrhizophydium</taxon>
    </lineage>
</organism>
<proteinExistence type="predicted"/>
<evidence type="ECO:0008006" key="5">
    <source>
        <dbReference type="Google" id="ProtNLM"/>
    </source>
</evidence>
<dbReference type="SMART" id="SM00173">
    <property type="entry name" value="RAS"/>
    <property type="match status" value="1"/>
</dbReference>
<accession>A0ABR4NJ00</accession>
<protein>
    <recommendedName>
        <fullName evidence="5">P-loop containing nucleoside triphosphate hydrolase protein</fullName>
    </recommendedName>
</protein>
<comment type="caution">
    <text evidence="3">The sequence shown here is derived from an EMBL/GenBank/DDBJ whole genome shotgun (WGS) entry which is preliminary data.</text>
</comment>
<keyword evidence="1" id="KW-0547">Nucleotide-binding</keyword>
<dbReference type="SMART" id="SM00174">
    <property type="entry name" value="RHO"/>
    <property type="match status" value="1"/>
</dbReference>
<dbReference type="Gene3D" id="3.40.50.300">
    <property type="entry name" value="P-loop containing nucleotide triphosphate hydrolases"/>
    <property type="match status" value="1"/>
</dbReference>
<dbReference type="Pfam" id="PF00071">
    <property type="entry name" value="Ras"/>
    <property type="match status" value="1"/>
</dbReference>
<dbReference type="InterPro" id="IPR005225">
    <property type="entry name" value="Small_GTP-bd"/>
</dbReference>
<sequence>MLNPELRDMAEAPRKPLQQVDKPADLKIILLGDSAVGKSKLMERFLLDDYVPHQLSTYALTLYRYTTPHPRPRQNPPEKLEIDFWDTAGQERFQSMHASYYMGAHACILVFDVTRKVTYKNLDQWYDELTGHRGIKMPVIVVANKIDMDPSRASKSFAFVEKRRLERGGSPDDLPFYFVSAADGSNVVTIFRDAIQRAVEFKERIASEGAGTFVDDVLNFIAEEEKRPDGLFSGRAPEAGTQQAAGPKIPSSAAVS</sequence>
<dbReference type="PROSITE" id="PS51419">
    <property type="entry name" value="RAB"/>
    <property type="match status" value="1"/>
</dbReference>